<dbReference type="Pfam" id="PF10412">
    <property type="entry name" value="TrwB_AAD_bind"/>
    <property type="match status" value="1"/>
</dbReference>
<evidence type="ECO:0000313" key="4">
    <source>
        <dbReference type="EMBL" id="OGL87771.1"/>
    </source>
</evidence>
<accession>A0A1F7VBD1</accession>
<evidence type="ECO:0000259" key="3">
    <source>
        <dbReference type="Pfam" id="PF26449"/>
    </source>
</evidence>
<dbReference type="InterPro" id="IPR051162">
    <property type="entry name" value="T4SS_component"/>
</dbReference>
<dbReference type="PANTHER" id="PTHR30121">
    <property type="entry name" value="UNCHARACTERIZED PROTEIN YJGR-RELATED"/>
    <property type="match status" value="1"/>
</dbReference>
<feature type="transmembrane region" description="Helical" evidence="1">
    <location>
        <begin position="6"/>
        <end position="30"/>
    </location>
</feature>
<evidence type="ECO:0000256" key="1">
    <source>
        <dbReference type="SAM" id="Phobius"/>
    </source>
</evidence>
<protein>
    <submittedName>
        <fullName evidence="4">Uncharacterized protein</fullName>
    </submittedName>
</protein>
<dbReference type="InterPro" id="IPR027417">
    <property type="entry name" value="P-loop_NTPase"/>
</dbReference>
<name>A0A1F7VBD1_9BACT</name>
<dbReference type="CDD" id="cd01127">
    <property type="entry name" value="TrwB_TraG_TraD_VirD4"/>
    <property type="match status" value="1"/>
</dbReference>
<dbReference type="InterPro" id="IPR058441">
    <property type="entry name" value="DUF8128"/>
</dbReference>
<dbReference type="PANTHER" id="PTHR30121:SF11">
    <property type="entry name" value="AAA+ ATPASE DOMAIN-CONTAINING PROTEIN"/>
    <property type="match status" value="1"/>
</dbReference>
<proteinExistence type="predicted"/>
<organism evidence="4 5">
    <name type="scientific">Candidatus Uhrbacteria bacterium RIFCSPLOWO2_02_FULL_49_11</name>
    <dbReference type="NCBI Taxonomy" id="1802409"/>
    <lineage>
        <taxon>Bacteria</taxon>
        <taxon>Candidatus Uhriibacteriota</taxon>
    </lineage>
</organism>
<dbReference type="AlphaFoldDB" id="A0A1F7VBD1"/>
<dbReference type="Pfam" id="PF26449">
    <property type="entry name" value="DUF8128"/>
    <property type="match status" value="1"/>
</dbReference>
<reference evidence="4 5" key="1">
    <citation type="journal article" date="2016" name="Nat. Commun.">
        <title>Thousands of microbial genomes shed light on interconnected biogeochemical processes in an aquifer system.</title>
        <authorList>
            <person name="Anantharaman K."/>
            <person name="Brown C.T."/>
            <person name="Hug L.A."/>
            <person name="Sharon I."/>
            <person name="Castelle C.J."/>
            <person name="Probst A.J."/>
            <person name="Thomas B.C."/>
            <person name="Singh A."/>
            <person name="Wilkins M.J."/>
            <person name="Karaoz U."/>
            <person name="Brodie E.L."/>
            <person name="Williams K.H."/>
            <person name="Hubbard S.S."/>
            <person name="Banfield J.F."/>
        </authorList>
    </citation>
    <scope>NUCLEOTIDE SEQUENCE [LARGE SCALE GENOMIC DNA]</scope>
</reference>
<dbReference type="Gene3D" id="3.40.50.300">
    <property type="entry name" value="P-loop containing nucleotide triphosphate hydrolases"/>
    <property type="match status" value="2"/>
</dbReference>
<dbReference type="SUPFAM" id="SSF52540">
    <property type="entry name" value="P-loop containing nucleoside triphosphate hydrolases"/>
    <property type="match status" value="1"/>
</dbReference>
<keyword evidence="1" id="KW-0472">Membrane</keyword>
<feature type="domain" description="Type IV secretion system coupling protein TraD DNA-binding" evidence="2">
    <location>
        <begin position="430"/>
        <end position="778"/>
    </location>
</feature>
<dbReference type="EMBL" id="MGER01000059">
    <property type="protein sequence ID" value="OGL87771.1"/>
    <property type="molecule type" value="Genomic_DNA"/>
</dbReference>
<comment type="caution">
    <text evidence="4">The sequence shown here is derived from an EMBL/GenBank/DDBJ whole genome shotgun (WGS) entry which is preliminary data.</text>
</comment>
<dbReference type="Proteomes" id="UP000178264">
    <property type="component" value="Unassembled WGS sequence"/>
</dbReference>
<evidence type="ECO:0000313" key="5">
    <source>
        <dbReference type="Proteomes" id="UP000178264"/>
    </source>
</evidence>
<dbReference type="InterPro" id="IPR019476">
    <property type="entry name" value="T4SS_TraD_DNA-bd"/>
</dbReference>
<sequence>MFSSELSLFLAPFIAAAVFILIFFSCVMVLRYWLRKGSRLPQAFQKKVHLITLPKEVFHGEEKQQETSDLIKEKIAIAESLWNSIGGLRVRRNIRTWLFGREDHVSLEVVAHGGLISFYIAVPQYLERYIEQQIHAQYPDASVEEVEDYNIFSPKGAITSAYLRLNREYIFPIKTYRKVDGDPFLAILNSLSKLATDDGAAVQIIVRSAHKRWHRWGAKVAQEMQQGRKLKEALKRGNRMFWLHSIRHATGKTITEIAGAAYTGKTNTERQREKKRLGIQEKEPYRLSPMEEELVKGLEEKSSRAGLDVTIRVLVSSQDTTRAQLLLQNITNSFSQYNVYQYGNGFRAAGKGSAPNVIRDFIYRNFSERYSFVLNTEELASIYHFPLPKTETPNIRWLSSRRAPPPSNMPLEGITLGHCLYRGIDTVVRMLPEDRRRHIYIIGMTGSGKSVLMSEMAKQDILAGHGVGIIDPHGGLVEDVLACVPEERADDVVLFEPADMERPMGLNMLEAKTEEQKDFAVQEMVEIFYKLFPPEMIGPMFEHNMRNVMLTLMSDLESPGTIAEIPRMFTDTEFQKKWVAKLKDPVVRAFWEKEMAKTTDFHKSEMLGYLISKVGRFVENTMMRNIIGQTHSGFDVQEIMNKQKILLVNLSKGQVGEVNSSLLGLIIVSKLQMAAFARAGMPEEERHDFYLYVDEFQNYTTPSVATILSEARKYRLNLTLAHQYLGQLVDKQDTKIRDAVLGNVGTMVAFRIGVEDAEIMAKEFAPVFGEYDVVNIDRFNAYIRLLIRNTASRAFSMATYPPTVGDAKLAATIRELSRLKYGRDRLIVESEILERTKLGEAAKPADTATIERTL</sequence>
<gene>
    <name evidence="4" type="ORF">A3I42_02510</name>
</gene>
<keyword evidence="1" id="KW-0812">Transmembrane</keyword>
<evidence type="ECO:0000259" key="2">
    <source>
        <dbReference type="Pfam" id="PF10412"/>
    </source>
</evidence>
<feature type="domain" description="DUF8128" evidence="3">
    <location>
        <begin position="98"/>
        <end position="397"/>
    </location>
</feature>
<keyword evidence="1" id="KW-1133">Transmembrane helix</keyword>